<feature type="compositionally biased region" description="Pro residues" evidence="1">
    <location>
        <begin position="256"/>
        <end position="270"/>
    </location>
</feature>
<feature type="compositionally biased region" description="Low complexity" evidence="1">
    <location>
        <begin position="124"/>
        <end position="139"/>
    </location>
</feature>
<sequence>MPAGSATAVTARAPEVPGSQPEAAPPSPSSATVSSTLTHPQSSPPRQDASPPLRPRVAASGPAQPPATPPSSSGVEFSPPEIPPPPSDGDQTPPPRTSPKGAPPKVPTGVKAALTAVPMPAGSAPAVTAPAPEVPGVSVPSPPMLGRWNDDTTGLALTLSGVSPQTPCSEDGSLFDEIVHGSKPKVWTSSGEGFPSADSSGGAVSEEDDSPPVPESALDSGEDGNSKGDHPAEPPPPSRREGGQKQPADSSSPSGEPFPPPGSQPTPPGEDSPTPEGLPFPEREPQNKKDSDKEDEAEDLIKKLEELLETGESVAASVESDYRDLKLAESVFTRGSQLLEQSSWILPFLDVDHGISANLLSLTSRCEEVCTSLKVSYVRWQQKLCGMGSILTYYSEQVHAGMQARGPPDSGFMSSLQELNSSAKKAQALLETMNSFTGPFEIPFGLRGLLGSIRKQADAAANDVVLAATFCAKSHLSALNEGRPATSEGSAREVDPANPTLLAAASASIQLKALGFAGDPLRDLEDGINDYLGLSSIF</sequence>
<feature type="compositionally biased region" description="Polar residues" evidence="1">
    <location>
        <begin position="36"/>
        <end position="45"/>
    </location>
</feature>
<gene>
    <name evidence="2" type="ORF">EAH_00050940</name>
</gene>
<evidence type="ECO:0000313" key="2">
    <source>
        <dbReference type="EMBL" id="CDI84266.1"/>
    </source>
</evidence>
<feature type="compositionally biased region" description="Basic and acidic residues" evidence="1">
    <location>
        <begin position="224"/>
        <end position="243"/>
    </location>
</feature>
<reference evidence="2" key="1">
    <citation type="submission" date="2013-10" db="EMBL/GenBank/DDBJ databases">
        <title>Genomic analysis of the causative agents of coccidiosis in chickens.</title>
        <authorList>
            <person name="Reid A.J."/>
            <person name="Blake D."/>
            <person name="Billington K."/>
            <person name="Browne H."/>
            <person name="Dunn M."/>
            <person name="Hung S."/>
            <person name="Kawahara F."/>
            <person name="Miranda-Saavedra D."/>
            <person name="Mourier T."/>
            <person name="Nagra H."/>
            <person name="Otto T.D."/>
            <person name="Rawlings N."/>
            <person name="Sanchez A."/>
            <person name="Sanders M."/>
            <person name="Subramaniam C."/>
            <person name="Tay Y."/>
            <person name="Dear P."/>
            <person name="Doerig C."/>
            <person name="Gruber A."/>
            <person name="Parkinson J."/>
            <person name="Shirley M."/>
            <person name="Wan K.L."/>
            <person name="Berriman M."/>
            <person name="Tomley F."/>
            <person name="Pain A."/>
        </authorList>
    </citation>
    <scope>NUCLEOTIDE SEQUENCE</scope>
    <source>
        <strain evidence="2">Houghton</strain>
    </source>
</reference>
<accession>U6GVH5</accession>
<dbReference type="VEuPathDB" id="ToxoDB:EAH_00050940"/>
<evidence type="ECO:0000313" key="3">
    <source>
        <dbReference type="Proteomes" id="UP000018050"/>
    </source>
</evidence>
<dbReference type="AlphaFoldDB" id="U6GVH5"/>
<dbReference type="RefSeq" id="XP_013246721.1">
    <property type="nucleotide sequence ID" value="XM_013391267.1"/>
</dbReference>
<dbReference type="Proteomes" id="UP000018050">
    <property type="component" value="Unassembled WGS sequence"/>
</dbReference>
<dbReference type="GeneID" id="25273164"/>
<protein>
    <submittedName>
        <fullName evidence="2">Uncharacterized protein</fullName>
    </submittedName>
</protein>
<name>U6GVH5_EIMAC</name>
<keyword evidence="3" id="KW-1185">Reference proteome</keyword>
<proteinExistence type="predicted"/>
<feature type="compositionally biased region" description="Basic and acidic residues" evidence="1">
    <location>
        <begin position="281"/>
        <end position="292"/>
    </location>
</feature>
<organism evidence="2 3">
    <name type="scientific">Eimeria acervulina</name>
    <name type="common">Coccidian parasite</name>
    <dbReference type="NCBI Taxonomy" id="5801"/>
    <lineage>
        <taxon>Eukaryota</taxon>
        <taxon>Sar</taxon>
        <taxon>Alveolata</taxon>
        <taxon>Apicomplexa</taxon>
        <taxon>Conoidasida</taxon>
        <taxon>Coccidia</taxon>
        <taxon>Eucoccidiorida</taxon>
        <taxon>Eimeriorina</taxon>
        <taxon>Eimeriidae</taxon>
        <taxon>Eimeria</taxon>
    </lineage>
</organism>
<reference evidence="2" key="2">
    <citation type="submission" date="2013-10" db="EMBL/GenBank/DDBJ databases">
        <authorList>
            <person name="Aslett M."/>
        </authorList>
    </citation>
    <scope>NUCLEOTIDE SEQUENCE</scope>
    <source>
        <strain evidence="2">Houghton</strain>
    </source>
</reference>
<feature type="compositionally biased region" description="Pro residues" evidence="1">
    <location>
        <begin position="80"/>
        <end position="106"/>
    </location>
</feature>
<feature type="region of interest" description="Disordered" evidence="1">
    <location>
        <begin position="1"/>
        <end position="297"/>
    </location>
</feature>
<dbReference type="EMBL" id="HG673637">
    <property type="protein sequence ID" value="CDI84266.1"/>
    <property type="molecule type" value="Genomic_DNA"/>
</dbReference>
<evidence type="ECO:0000256" key="1">
    <source>
        <dbReference type="SAM" id="MobiDB-lite"/>
    </source>
</evidence>